<evidence type="ECO:0000313" key="2">
    <source>
        <dbReference type="Proteomes" id="UP000000442"/>
    </source>
</evidence>
<dbReference type="AlphaFoldDB" id="C0Q8S3"/>
<name>C0Q8S3_DESAH</name>
<gene>
    <name evidence="1" type="ordered locus">HRM2_13020</name>
</gene>
<evidence type="ECO:0000313" key="1">
    <source>
        <dbReference type="EMBL" id="ACN14413.1"/>
    </source>
</evidence>
<dbReference type="HOGENOM" id="CLU_2552673_0_0_7"/>
<protein>
    <submittedName>
        <fullName evidence="1">Uncharacterized protein</fullName>
    </submittedName>
</protein>
<organism evidence="1 2">
    <name type="scientific">Desulforapulum autotrophicum (strain ATCC 43914 / DSM 3382 / VKM B-1955 / HRM2)</name>
    <name type="common">Desulfobacterium autotrophicum</name>
    <dbReference type="NCBI Taxonomy" id="177437"/>
    <lineage>
        <taxon>Bacteria</taxon>
        <taxon>Pseudomonadati</taxon>
        <taxon>Thermodesulfobacteriota</taxon>
        <taxon>Desulfobacteria</taxon>
        <taxon>Desulfobacterales</taxon>
        <taxon>Desulfobacteraceae</taxon>
        <taxon>Desulforapulum</taxon>
    </lineage>
</organism>
<dbReference type="KEGG" id="dat:HRM2_13020"/>
<proteinExistence type="predicted"/>
<dbReference type="Proteomes" id="UP000000442">
    <property type="component" value="Chromosome"/>
</dbReference>
<dbReference type="EMBL" id="CP001087">
    <property type="protein sequence ID" value="ACN14413.1"/>
    <property type="molecule type" value="Genomic_DNA"/>
</dbReference>
<accession>C0Q8S3</accession>
<sequence>MNETETLQYRTNRGLMMVKTHHFPRVQLQGCPALQRSAHQDPICPDLTFIVKERGLQSWKKPDAGFKEHMENRKNQLSFKKF</sequence>
<reference evidence="1 2" key="1">
    <citation type="journal article" date="2009" name="Environ. Microbiol.">
        <title>Genome sequence of Desulfobacterium autotrophicum HRM2, a marine sulfate reducer oxidizing organic carbon completely to carbon dioxide.</title>
        <authorList>
            <person name="Strittmatter A.W."/>
            <person name="Liesegang H."/>
            <person name="Rabus R."/>
            <person name="Decker I."/>
            <person name="Amann J."/>
            <person name="Andres S."/>
            <person name="Henne A."/>
            <person name="Fricke W.F."/>
            <person name="Martinez-Arias R."/>
            <person name="Bartels D."/>
            <person name="Goesmann A."/>
            <person name="Krause L."/>
            <person name="Puehler A."/>
            <person name="Klenk H.P."/>
            <person name="Richter M."/>
            <person name="Schuler M."/>
            <person name="Gloeckner F.O."/>
            <person name="Meyerdierks A."/>
            <person name="Gottschalk G."/>
            <person name="Amann R."/>
        </authorList>
    </citation>
    <scope>NUCLEOTIDE SEQUENCE [LARGE SCALE GENOMIC DNA]</scope>
    <source>
        <strain evidence="2">ATCC 43914 / DSM 3382 / HRM2</strain>
    </source>
</reference>
<keyword evidence="2" id="KW-1185">Reference proteome</keyword>